<reference evidence="1 2" key="1">
    <citation type="journal article" date="2005" name="Genome Res.">
        <title>Comparative and functional genomic analyses of the pathogenicity of phytopathogen Xanthomonas campestris pv. campestris.</title>
        <authorList>
            <person name="Qian W."/>
            <person name="Jia Y."/>
            <person name="Ren S.X."/>
            <person name="He Y.Q."/>
            <person name="Feng J.X."/>
            <person name="Lu L.F."/>
            <person name="Sun Q."/>
            <person name="Ying G."/>
            <person name="Tang D.J."/>
            <person name="Tang H."/>
            <person name="Wu W."/>
            <person name="Hao P."/>
            <person name="Wang L."/>
            <person name="Jiang B.L."/>
            <person name="Zeng S."/>
            <person name="Gu W.Y."/>
            <person name="Lu G."/>
            <person name="Rong L."/>
            <person name="Tian Y."/>
            <person name="Yao Z."/>
            <person name="Fu G."/>
            <person name="Chen B."/>
            <person name="Fang R."/>
            <person name="Qiang B."/>
            <person name="Chen Z."/>
            <person name="Zhao G.P."/>
            <person name="Tang J.L."/>
            <person name="He C."/>
        </authorList>
    </citation>
    <scope>NUCLEOTIDE SEQUENCE [LARGE SCALE GENOMIC DNA]</scope>
    <source>
        <strain evidence="1 2">8004</strain>
    </source>
</reference>
<organism evidence="1 2">
    <name type="scientific">Xanthomonas campestris pv. campestris (strain 8004)</name>
    <dbReference type="NCBI Taxonomy" id="314565"/>
    <lineage>
        <taxon>Bacteria</taxon>
        <taxon>Pseudomonadati</taxon>
        <taxon>Pseudomonadota</taxon>
        <taxon>Gammaproteobacteria</taxon>
        <taxon>Lysobacterales</taxon>
        <taxon>Lysobacteraceae</taxon>
        <taxon>Xanthomonas</taxon>
    </lineage>
</organism>
<evidence type="ECO:0000313" key="1">
    <source>
        <dbReference type="EMBL" id="AAY48539.1"/>
    </source>
</evidence>
<dbReference type="AlphaFoldDB" id="A0A0H2X7M8"/>
<protein>
    <submittedName>
        <fullName evidence="1">Uncharacterized protein</fullName>
    </submittedName>
</protein>
<name>A0A0H2X7M8_XANC8</name>
<evidence type="ECO:0000313" key="2">
    <source>
        <dbReference type="Proteomes" id="UP000000420"/>
    </source>
</evidence>
<dbReference type="Proteomes" id="UP000000420">
    <property type="component" value="Chromosome"/>
</dbReference>
<dbReference type="KEGG" id="xcb:XC_1471"/>
<proteinExistence type="predicted"/>
<gene>
    <name evidence="1" type="ordered locus">XC_1471</name>
</gene>
<sequence length="37" mass="3821">MTKASYAWVIPLLEAALRSGDAPTAINAIPARVNAPA</sequence>
<dbReference type="EMBL" id="CP000050">
    <property type="protein sequence ID" value="AAY48539.1"/>
    <property type="molecule type" value="Genomic_DNA"/>
</dbReference>
<accession>A0A0H2X7M8</accession>
<dbReference type="HOGENOM" id="CLU_220327_0_0_6"/>